<sequence>MNRVTRKLSLSTALIFLYLTGIVNALDITQVPFTNHMNDIETNSSSLKLESKSEEINLISSSTNINSENETEIFPSLSESRSNIKTVISPIKDSYLNALEHSHLSNDPHEGIVQADIKSIPSKVIRRTNDSPVYRRHNDYGPPNEPTPGEPEKNSRIIYDVSDITTPTQETFRPTPSVSYSLPASQTSNFNNQILYGNRNKYNLPTKINYGILSASYGVPNKNYGSPHVPQQIYGPPHNSYLPATQPQQGHGSSQWSGFALPDIPQLPSLPSFDSLFPFALKLNAFTIAKIILKLVIFKMIVKFIAVLCLLLFIPKLEMKKDDNNEADVDNDEGRRFMTREYILTLYSSSLNNMKAFIAFAFVTLCVFALCNNAHASPTSTDDDKIKDTKSKDPPKDIKEIKSTATASKDVKEAIKNAKDAKKMKKDCANECGAAYDPICAHDPTNSAFKPRTFASQCALDVVNCEMGLKLAMKNKGECDGAGGVRLS</sequence>
<proteinExistence type="predicted"/>
<keyword evidence="2" id="KW-0472">Membrane</keyword>
<feature type="transmembrane region" description="Helical" evidence="2">
    <location>
        <begin position="291"/>
        <end position="314"/>
    </location>
</feature>
<dbReference type="CDD" id="cd00104">
    <property type="entry name" value="KAZAL_FS"/>
    <property type="match status" value="1"/>
</dbReference>
<evidence type="ECO:0000256" key="2">
    <source>
        <dbReference type="SAM" id="Phobius"/>
    </source>
</evidence>
<protein>
    <recommendedName>
        <fullName evidence="4">Kazal-like domain-containing protein</fullName>
    </recommendedName>
</protein>
<keyword evidence="6" id="KW-1185">Reference proteome</keyword>
<feature type="region of interest" description="Disordered" evidence="1">
    <location>
        <begin position="377"/>
        <end position="399"/>
    </location>
</feature>
<dbReference type="EMBL" id="JAQQBS010000002">
    <property type="protein sequence ID" value="KAK0174210.1"/>
    <property type="molecule type" value="Genomic_DNA"/>
</dbReference>
<feature type="chain" id="PRO_5041307041" description="Kazal-like domain-containing protein" evidence="3">
    <location>
        <begin position="26"/>
        <end position="488"/>
    </location>
</feature>
<keyword evidence="2" id="KW-0812">Transmembrane</keyword>
<dbReference type="InterPro" id="IPR036058">
    <property type="entry name" value="Kazal_dom_sf"/>
</dbReference>
<dbReference type="InterPro" id="IPR002350">
    <property type="entry name" value="Kazal_dom"/>
</dbReference>
<keyword evidence="3" id="KW-0732">Signal</keyword>
<reference evidence="5" key="2">
    <citation type="submission" date="2023-03" db="EMBL/GenBank/DDBJ databases">
        <authorList>
            <person name="Inwood S.N."/>
            <person name="Skelly J.G."/>
            <person name="Guhlin J."/>
            <person name="Harrop T.W.R."/>
            <person name="Goldson S.G."/>
            <person name="Dearden P.K."/>
        </authorList>
    </citation>
    <scope>NUCLEOTIDE SEQUENCE</scope>
    <source>
        <strain evidence="5">Irish</strain>
        <tissue evidence="5">Whole body</tissue>
    </source>
</reference>
<feature type="compositionally biased region" description="Basic and acidic residues" evidence="1">
    <location>
        <begin position="382"/>
        <end position="399"/>
    </location>
</feature>
<dbReference type="Gene3D" id="3.30.60.30">
    <property type="match status" value="1"/>
</dbReference>
<keyword evidence="2" id="KW-1133">Transmembrane helix</keyword>
<dbReference type="SUPFAM" id="SSF100895">
    <property type="entry name" value="Kazal-type serine protease inhibitors"/>
    <property type="match status" value="1"/>
</dbReference>
<feature type="region of interest" description="Disordered" evidence="1">
    <location>
        <begin position="130"/>
        <end position="154"/>
    </location>
</feature>
<accession>A0AA39FQZ1</accession>
<gene>
    <name evidence="5" type="ORF">PV328_007319</name>
</gene>
<dbReference type="Proteomes" id="UP001168990">
    <property type="component" value="Unassembled WGS sequence"/>
</dbReference>
<reference evidence="5" key="1">
    <citation type="journal article" date="2023" name="bioRxiv">
        <title>Scaffold-level genome assemblies of two parasitoid biocontrol wasps reveal the parthenogenesis mechanism and an associated novel virus.</title>
        <authorList>
            <person name="Inwood S."/>
            <person name="Skelly J."/>
            <person name="Guhlin J."/>
            <person name="Harrop T."/>
            <person name="Goldson S."/>
            <person name="Dearden P."/>
        </authorList>
    </citation>
    <scope>NUCLEOTIDE SEQUENCE</scope>
    <source>
        <strain evidence="5">Irish</strain>
        <tissue evidence="5">Whole body</tissue>
    </source>
</reference>
<evidence type="ECO:0000313" key="5">
    <source>
        <dbReference type="EMBL" id="KAK0174210.1"/>
    </source>
</evidence>
<comment type="caution">
    <text evidence="5">The sequence shown here is derived from an EMBL/GenBank/DDBJ whole genome shotgun (WGS) entry which is preliminary data.</text>
</comment>
<feature type="domain" description="Kazal-like" evidence="4">
    <location>
        <begin position="428"/>
        <end position="479"/>
    </location>
</feature>
<feature type="transmembrane region" description="Helical" evidence="2">
    <location>
        <begin position="356"/>
        <end position="375"/>
    </location>
</feature>
<name>A0AA39FQZ1_9HYME</name>
<dbReference type="AlphaFoldDB" id="A0AA39FQZ1"/>
<evidence type="ECO:0000256" key="1">
    <source>
        <dbReference type="SAM" id="MobiDB-lite"/>
    </source>
</evidence>
<organism evidence="5 6">
    <name type="scientific">Microctonus aethiopoides</name>
    <dbReference type="NCBI Taxonomy" id="144406"/>
    <lineage>
        <taxon>Eukaryota</taxon>
        <taxon>Metazoa</taxon>
        <taxon>Ecdysozoa</taxon>
        <taxon>Arthropoda</taxon>
        <taxon>Hexapoda</taxon>
        <taxon>Insecta</taxon>
        <taxon>Pterygota</taxon>
        <taxon>Neoptera</taxon>
        <taxon>Endopterygota</taxon>
        <taxon>Hymenoptera</taxon>
        <taxon>Apocrita</taxon>
        <taxon>Ichneumonoidea</taxon>
        <taxon>Braconidae</taxon>
        <taxon>Euphorinae</taxon>
        <taxon>Microctonus</taxon>
    </lineage>
</organism>
<evidence type="ECO:0000259" key="4">
    <source>
        <dbReference type="Pfam" id="PF07648"/>
    </source>
</evidence>
<feature type="signal peptide" evidence="3">
    <location>
        <begin position="1"/>
        <end position="25"/>
    </location>
</feature>
<evidence type="ECO:0000313" key="6">
    <source>
        <dbReference type="Proteomes" id="UP001168990"/>
    </source>
</evidence>
<evidence type="ECO:0000256" key="3">
    <source>
        <dbReference type="SAM" id="SignalP"/>
    </source>
</evidence>
<dbReference type="Pfam" id="PF07648">
    <property type="entry name" value="Kazal_2"/>
    <property type="match status" value="1"/>
</dbReference>